<keyword evidence="3 5" id="KW-0067">ATP-binding</keyword>
<dbReference type="GO" id="GO:0005524">
    <property type="term" value="F:ATP binding"/>
    <property type="evidence" value="ECO:0007669"/>
    <property type="project" value="UniProtKB-KW"/>
</dbReference>
<protein>
    <submittedName>
        <fullName evidence="5">ABC transporter ATP-binding protein</fullName>
    </submittedName>
</protein>
<dbReference type="PROSITE" id="PS50893">
    <property type="entry name" value="ABC_TRANSPORTER_2"/>
    <property type="match status" value="1"/>
</dbReference>
<dbReference type="Gene3D" id="3.40.50.300">
    <property type="entry name" value="P-loop containing nucleotide triphosphate hydrolases"/>
    <property type="match status" value="1"/>
</dbReference>
<proteinExistence type="predicted"/>
<dbReference type="InterPro" id="IPR003439">
    <property type="entry name" value="ABC_transporter-like_ATP-bd"/>
</dbReference>
<evidence type="ECO:0000313" key="5">
    <source>
        <dbReference type="EMBL" id="MBW7572050.1"/>
    </source>
</evidence>
<dbReference type="InterPro" id="IPR027417">
    <property type="entry name" value="P-loop_NTPase"/>
</dbReference>
<keyword evidence="1" id="KW-0813">Transport</keyword>
<keyword evidence="6" id="KW-1185">Reference proteome</keyword>
<dbReference type="EMBL" id="JAGFNZ010000002">
    <property type="protein sequence ID" value="MBW7572050.1"/>
    <property type="molecule type" value="Genomic_DNA"/>
</dbReference>
<dbReference type="PANTHER" id="PTHR45772:SF7">
    <property type="entry name" value="AMINO ACID ABC TRANSPORTER ATP-BINDING PROTEIN"/>
    <property type="match status" value="1"/>
</dbReference>
<dbReference type="Proteomes" id="UP000719942">
    <property type="component" value="Unassembled WGS sequence"/>
</dbReference>
<dbReference type="RefSeq" id="WP_219964477.1">
    <property type="nucleotide sequence ID" value="NZ_JAGFNZ010000002.1"/>
</dbReference>
<organism evidence="5 6">
    <name type="scientific">Caproiciproducens faecalis</name>
    <dbReference type="NCBI Taxonomy" id="2820301"/>
    <lineage>
        <taxon>Bacteria</taxon>
        <taxon>Bacillati</taxon>
        <taxon>Bacillota</taxon>
        <taxon>Clostridia</taxon>
        <taxon>Eubacteriales</taxon>
        <taxon>Acutalibacteraceae</taxon>
        <taxon>Caproiciproducens</taxon>
    </lineage>
</organism>
<dbReference type="SMART" id="SM00382">
    <property type="entry name" value="AAA"/>
    <property type="match status" value="1"/>
</dbReference>
<dbReference type="Pfam" id="PF00005">
    <property type="entry name" value="ABC_tran"/>
    <property type="match status" value="1"/>
</dbReference>
<reference evidence="5 6" key="1">
    <citation type="submission" date="2021-03" db="EMBL/GenBank/DDBJ databases">
        <title>Caproiciproducens sp. nov. isolated from feces of cow.</title>
        <authorList>
            <person name="Choi J.-Y."/>
        </authorList>
    </citation>
    <scope>NUCLEOTIDE SEQUENCE [LARGE SCALE GENOMIC DNA]</scope>
    <source>
        <strain evidence="5 6">AGMB10547</strain>
    </source>
</reference>
<dbReference type="InterPro" id="IPR051120">
    <property type="entry name" value="ABC_AA/LPS_Transport"/>
</dbReference>
<dbReference type="PANTHER" id="PTHR45772">
    <property type="entry name" value="CONSERVED COMPONENT OF ABC TRANSPORTER FOR NATURAL AMINO ACIDS-RELATED"/>
    <property type="match status" value="1"/>
</dbReference>
<dbReference type="SUPFAM" id="SSF52540">
    <property type="entry name" value="P-loop containing nucleoside triphosphate hydrolases"/>
    <property type="match status" value="1"/>
</dbReference>
<comment type="caution">
    <text evidence="5">The sequence shown here is derived from an EMBL/GenBank/DDBJ whole genome shotgun (WGS) entry which is preliminary data.</text>
</comment>
<evidence type="ECO:0000256" key="1">
    <source>
        <dbReference type="ARBA" id="ARBA00022448"/>
    </source>
</evidence>
<gene>
    <name evidence="5" type="ORF">J5W02_04430</name>
</gene>
<evidence type="ECO:0000256" key="2">
    <source>
        <dbReference type="ARBA" id="ARBA00022741"/>
    </source>
</evidence>
<keyword evidence="2" id="KW-0547">Nucleotide-binding</keyword>
<evidence type="ECO:0000256" key="3">
    <source>
        <dbReference type="ARBA" id="ARBA00022840"/>
    </source>
</evidence>
<evidence type="ECO:0000259" key="4">
    <source>
        <dbReference type="PROSITE" id="PS50893"/>
    </source>
</evidence>
<dbReference type="CDD" id="cd03219">
    <property type="entry name" value="ABC_Mj1267_LivG_branched"/>
    <property type="match status" value="1"/>
</dbReference>
<accession>A0ABS7DL65</accession>
<sequence length="253" mass="28405">MPENCKKIIELKNVDKSFGGVHAINNLSFSIYEGEILGLIGPNGCGKSTSVNLMTGVYIHDKGEILYYNADGSSVTLKEQSVPNRAKLGMGRTFQTPKPFSDLTVFENIYTIAMLYNRTLKEAYKAAEEILKFVQLDDIAEQKCTKLPIEKRKWLDMARALAIRPRILMLDECLAGLTPSEMETSLDMVRKINKQGITVLFIEHVMSAVTKLCNRVVVMEEGHFMTEGDPLEVMKKPEVIRAYLGEDYKNGDA</sequence>
<feature type="domain" description="ABC transporter" evidence="4">
    <location>
        <begin position="9"/>
        <end position="246"/>
    </location>
</feature>
<dbReference type="InterPro" id="IPR003593">
    <property type="entry name" value="AAA+_ATPase"/>
</dbReference>
<name>A0ABS7DL65_9FIRM</name>
<evidence type="ECO:0000313" key="6">
    <source>
        <dbReference type="Proteomes" id="UP000719942"/>
    </source>
</evidence>